<sequence length="138" mass="15771">QNERQTDHGSAVADEDDDSIDKVQVERLALVNSGTALISQTRLRRQKAKAASKVFSQPVSQVSGTKLVSEDNSKQLKVTGRVDIRNYRPGYTWNRGGRVKELRIRCIARKFLHLWRIKTFGRVPLSVARHHYSTRLMN</sequence>
<feature type="non-terminal residue" evidence="1">
    <location>
        <position position="138"/>
    </location>
</feature>
<feature type="non-terminal residue" evidence="1">
    <location>
        <position position="1"/>
    </location>
</feature>
<evidence type="ECO:0000313" key="1">
    <source>
        <dbReference type="EMBL" id="CEK63437.1"/>
    </source>
</evidence>
<dbReference type="EMBL" id="HACG01016572">
    <property type="protein sequence ID" value="CEK63437.1"/>
    <property type="molecule type" value="Transcribed_RNA"/>
</dbReference>
<name>A0A0B6Z516_9EUPU</name>
<dbReference type="AlphaFoldDB" id="A0A0B6Z516"/>
<organism evidence="1">
    <name type="scientific">Arion vulgaris</name>
    <dbReference type="NCBI Taxonomy" id="1028688"/>
    <lineage>
        <taxon>Eukaryota</taxon>
        <taxon>Metazoa</taxon>
        <taxon>Spiralia</taxon>
        <taxon>Lophotrochozoa</taxon>
        <taxon>Mollusca</taxon>
        <taxon>Gastropoda</taxon>
        <taxon>Heterobranchia</taxon>
        <taxon>Euthyneura</taxon>
        <taxon>Panpulmonata</taxon>
        <taxon>Eupulmonata</taxon>
        <taxon>Stylommatophora</taxon>
        <taxon>Helicina</taxon>
        <taxon>Arionoidea</taxon>
        <taxon>Arionidae</taxon>
        <taxon>Arion</taxon>
    </lineage>
</organism>
<protein>
    <submittedName>
        <fullName evidence="1">Uncharacterized protein</fullName>
    </submittedName>
</protein>
<reference evidence="1" key="1">
    <citation type="submission" date="2014-12" db="EMBL/GenBank/DDBJ databases">
        <title>Insight into the proteome of Arion vulgaris.</title>
        <authorList>
            <person name="Aradska J."/>
            <person name="Bulat T."/>
            <person name="Smidak R."/>
            <person name="Sarate P."/>
            <person name="Gangsoo J."/>
            <person name="Sialana F."/>
            <person name="Bilban M."/>
            <person name="Lubec G."/>
        </authorList>
    </citation>
    <scope>NUCLEOTIDE SEQUENCE</scope>
    <source>
        <tissue evidence="1">Skin</tissue>
    </source>
</reference>
<accession>A0A0B6Z516</accession>
<gene>
    <name evidence="1" type="primary">ORF48304</name>
</gene>
<proteinExistence type="predicted"/>